<evidence type="ECO:0000313" key="2">
    <source>
        <dbReference type="Proteomes" id="UP000018198"/>
    </source>
</evidence>
<proteinExistence type="predicted"/>
<evidence type="ECO:0000313" key="1">
    <source>
        <dbReference type="EMBL" id="CCQ60876.1"/>
    </source>
</evidence>
<gene>
    <name evidence="1" type="ORF">CWATWH0401_3891</name>
</gene>
<name>T2J6X7_CROWT</name>
<reference evidence="1 2" key="2">
    <citation type="submission" date="2013-09" db="EMBL/GenBank/DDBJ databases">
        <title>Whole genome comparison of six Crocosphaera watsonii strains with differing phenotypes.</title>
        <authorList>
            <person name="Bench S.R."/>
            <person name="Heller P."/>
            <person name="Frank I."/>
            <person name="Arciniega M."/>
            <person name="Shilova I.N."/>
            <person name="Zehr J.P."/>
        </authorList>
    </citation>
    <scope>NUCLEOTIDE SEQUENCE [LARGE SCALE GENOMIC DNA]</scope>
    <source>
        <strain evidence="1 2">WH 0401</strain>
    </source>
</reference>
<accession>T2J6X7</accession>
<dbReference type="EMBL" id="CAQM01000227">
    <property type="protein sequence ID" value="CCQ60876.1"/>
    <property type="molecule type" value="Genomic_DNA"/>
</dbReference>
<sequence>MGIINRIKGKLLSAINFINTPTLYFFKSNSSKNKLKGRIKPRKLVLAEMPKARPNVSSITSVKVNFSNNR</sequence>
<protein>
    <submittedName>
        <fullName evidence="1">Uncharacterized protein</fullName>
    </submittedName>
</protein>
<organism evidence="1 2">
    <name type="scientific">Crocosphaera watsonii WH 0401</name>
    <dbReference type="NCBI Taxonomy" id="555881"/>
    <lineage>
        <taxon>Bacteria</taxon>
        <taxon>Bacillati</taxon>
        <taxon>Cyanobacteriota</taxon>
        <taxon>Cyanophyceae</taxon>
        <taxon>Oscillatoriophycideae</taxon>
        <taxon>Chroococcales</taxon>
        <taxon>Aphanothecaceae</taxon>
        <taxon>Crocosphaera</taxon>
    </lineage>
</organism>
<reference evidence="1 2" key="1">
    <citation type="submission" date="2013-01" db="EMBL/GenBank/DDBJ databases">
        <authorList>
            <person name="Bench S."/>
        </authorList>
    </citation>
    <scope>NUCLEOTIDE SEQUENCE [LARGE SCALE GENOMIC DNA]</scope>
    <source>
        <strain evidence="1 2">WH 0401</strain>
    </source>
</reference>
<dbReference type="AlphaFoldDB" id="T2J6X7"/>
<comment type="caution">
    <text evidence="1">The sequence shown here is derived from an EMBL/GenBank/DDBJ whole genome shotgun (WGS) entry which is preliminary data.</text>
</comment>
<dbReference type="Proteomes" id="UP000018198">
    <property type="component" value="Unassembled WGS sequence"/>
</dbReference>